<keyword evidence="6" id="KW-1185">Reference proteome</keyword>
<dbReference type="InterPro" id="IPR036390">
    <property type="entry name" value="WH_DNA-bd_sf"/>
</dbReference>
<protein>
    <submittedName>
        <fullName evidence="5">Transcriptional regulator</fullName>
    </submittedName>
</protein>
<evidence type="ECO:0000256" key="3">
    <source>
        <dbReference type="ARBA" id="ARBA00023163"/>
    </source>
</evidence>
<feature type="domain" description="HTH hxlR-type" evidence="4">
    <location>
        <begin position="17"/>
        <end position="115"/>
    </location>
</feature>
<gene>
    <name evidence="5" type="ORF">BGE01nite_34440</name>
</gene>
<dbReference type="Proteomes" id="UP000321577">
    <property type="component" value="Unassembled WGS sequence"/>
</dbReference>
<reference evidence="5 6" key="1">
    <citation type="submission" date="2019-07" db="EMBL/GenBank/DDBJ databases">
        <title>Whole genome shotgun sequence of Brevifollis gellanilyticus NBRC 108608.</title>
        <authorList>
            <person name="Hosoyama A."/>
            <person name="Uohara A."/>
            <person name="Ohji S."/>
            <person name="Ichikawa N."/>
        </authorList>
    </citation>
    <scope>NUCLEOTIDE SEQUENCE [LARGE SCALE GENOMIC DNA]</scope>
    <source>
        <strain evidence="5 6">NBRC 108608</strain>
    </source>
</reference>
<dbReference type="AlphaFoldDB" id="A0A512MBQ3"/>
<evidence type="ECO:0000313" key="5">
    <source>
        <dbReference type="EMBL" id="GEP44153.1"/>
    </source>
</evidence>
<proteinExistence type="predicted"/>
<dbReference type="InterPro" id="IPR002577">
    <property type="entry name" value="HTH_HxlR"/>
</dbReference>
<dbReference type="Gene3D" id="1.10.10.10">
    <property type="entry name" value="Winged helix-like DNA-binding domain superfamily/Winged helix DNA-binding domain"/>
    <property type="match status" value="1"/>
</dbReference>
<dbReference type="Pfam" id="PF01638">
    <property type="entry name" value="HxlR"/>
    <property type="match status" value="1"/>
</dbReference>
<keyword evidence="3" id="KW-0804">Transcription</keyword>
<sequence length="126" mass="14103">MITAAYPYKADPLRDDCPLNAAIHVIRGRWKACILHELLAGPRRFTELRTSFPGVATQALSMQLRQLEADGVILRTVHEGRPARVEYRIAPDGEALLGILDSLRSWGEGYLQRQTAARLREEAVPV</sequence>
<dbReference type="InterPro" id="IPR036388">
    <property type="entry name" value="WH-like_DNA-bd_sf"/>
</dbReference>
<keyword evidence="1" id="KW-0805">Transcription regulation</keyword>
<dbReference type="GO" id="GO:0003677">
    <property type="term" value="F:DNA binding"/>
    <property type="evidence" value="ECO:0007669"/>
    <property type="project" value="UniProtKB-KW"/>
</dbReference>
<evidence type="ECO:0000313" key="6">
    <source>
        <dbReference type="Proteomes" id="UP000321577"/>
    </source>
</evidence>
<dbReference type="EMBL" id="BKAG01000026">
    <property type="protein sequence ID" value="GEP44153.1"/>
    <property type="molecule type" value="Genomic_DNA"/>
</dbReference>
<organism evidence="5 6">
    <name type="scientific">Brevifollis gellanilyticus</name>
    <dbReference type="NCBI Taxonomy" id="748831"/>
    <lineage>
        <taxon>Bacteria</taxon>
        <taxon>Pseudomonadati</taxon>
        <taxon>Verrucomicrobiota</taxon>
        <taxon>Verrucomicrobiia</taxon>
        <taxon>Verrucomicrobiales</taxon>
        <taxon>Verrucomicrobiaceae</taxon>
    </lineage>
</organism>
<dbReference type="RefSeq" id="WP_146851829.1">
    <property type="nucleotide sequence ID" value="NZ_BKAG01000026.1"/>
</dbReference>
<dbReference type="OrthoDB" id="9791143at2"/>
<dbReference type="InterPro" id="IPR011991">
    <property type="entry name" value="ArsR-like_HTH"/>
</dbReference>
<dbReference type="PROSITE" id="PS51118">
    <property type="entry name" value="HTH_HXLR"/>
    <property type="match status" value="1"/>
</dbReference>
<dbReference type="GO" id="GO:0006355">
    <property type="term" value="P:regulation of DNA-templated transcription"/>
    <property type="evidence" value="ECO:0007669"/>
    <property type="project" value="UniProtKB-ARBA"/>
</dbReference>
<dbReference type="PANTHER" id="PTHR33204">
    <property type="entry name" value="TRANSCRIPTIONAL REGULATOR, MARR FAMILY"/>
    <property type="match status" value="1"/>
</dbReference>
<evidence type="ECO:0000259" key="4">
    <source>
        <dbReference type="PROSITE" id="PS51118"/>
    </source>
</evidence>
<accession>A0A512MBQ3</accession>
<dbReference type="PANTHER" id="PTHR33204:SF29">
    <property type="entry name" value="TRANSCRIPTIONAL REGULATOR"/>
    <property type="match status" value="1"/>
</dbReference>
<dbReference type="CDD" id="cd00090">
    <property type="entry name" value="HTH_ARSR"/>
    <property type="match status" value="1"/>
</dbReference>
<keyword evidence="2" id="KW-0238">DNA-binding</keyword>
<name>A0A512MBQ3_9BACT</name>
<comment type="caution">
    <text evidence="5">The sequence shown here is derived from an EMBL/GenBank/DDBJ whole genome shotgun (WGS) entry which is preliminary data.</text>
</comment>
<evidence type="ECO:0000256" key="1">
    <source>
        <dbReference type="ARBA" id="ARBA00023015"/>
    </source>
</evidence>
<dbReference type="SUPFAM" id="SSF46785">
    <property type="entry name" value="Winged helix' DNA-binding domain"/>
    <property type="match status" value="1"/>
</dbReference>
<evidence type="ECO:0000256" key="2">
    <source>
        <dbReference type="ARBA" id="ARBA00023125"/>
    </source>
</evidence>